<protein>
    <submittedName>
        <fullName evidence="9">ABC transporter ATP-binding protein</fullName>
    </submittedName>
</protein>
<evidence type="ECO:0000256" key="5">
    <source>
        <dbReference type="ARBA" id="ARBA00022840"/>
    </source>
</evidence>
<evidence type="ECO:0000256" key="3">
    <source>
        <dbReference type="ARBA" id="ARBA00022519"/>
    </source>
</evidence>
<accession>A0ABY4J5W7</accession>
<keyword evidence="4" id="KW-0547">Nucleotide-binding</keyword>
<dbReference type="InterPro" id="IPR027417">
    <property type="entry name" value="P-loop_NTPase"/>
</dbReference>
<dbReference type="Proteomes" id="UP000830631">
    <property type="component" value="Chromosome"/>
</dbReference>
<evidence type="ECO:0000256" key="1">
    <source>
        <dbReference type="ARBA" id="ARBA00022448"/>
    </source>
</evidence>
<dbReference type="Gene3D" id="3.40.50.300">
    <property type="entry name" value="P-loop containing nucleotide triphosphate hydrolases"/>
    <property type="match status" value="1"/>
</dbReference>
<evidence type="ECO:0000256" key="2">
    <source>
        <dbReference type="ARBA" id="ARBA00022475"/>
    </source>
</evidence>
<evidence type="ECO:0000256" key="4">
    <source>
        <dbReference type="ARBA" id="ARBA00022741"/>
    </source>
</evidence>
<feature type="domain" description="ABC transporter" evidence="8">
    <location>
        <begin position="9"/>
        <end position="246"/>
    </location>
</feature>
<evidence type="ECO:0000313" key="9">
    <source>
        <dbReference type="EMBL" id="UPL18998.1"/>
    </source>
</evidence>
<dbReference type="InterPro" id="IPR003439">
    <property type="entry name" value="ABC_transporter-like_ATP-bd"/>
</dbReference>
<reference evidence="9 10" key="1">
    <citation type="submission" date="2021-06" db="EMBL/GenBank/DDBJ databases">
        <title>Genome-based taxonomic framework of Microbacterium strains isolated from marine environment, the description of four new species and reclassification of four preexisting species.</title>
        <authorList>
            <person name="Lee S.D."/>
            <person name="Kim S.-M."/>
            <person name="Byeon Y.-S."/>
            <person name="Yang H.L."/>
            <person name="Kim I.S."/>
        </authorList>
    </citation>
    <scope>NUCLEOTIDE SEQUENCE [LARGE SCALE GENOMIC DNA]</scope>
    <source>
        <strain evidence="9 10">KSW4-10</strain>
    </source>
</reference>
<organism evidence="9 10">
    <name type="scientific">Microbacterium aurugineum</name>
    <dbReference type="NCBI Taxonomy" id="2851642"/>
    <lineage>
        <taxon>Bacteria</taxon>
        <taxon>Bacillati</taxon>
        <taxon>Actinomycetota</taxon>
        <taxon>Actinomycetes</taxon>
        <taxon>Micrococcales</taxon>
        <taxon>Microbacteriaceae</taxon>
        <taxon>Microbacterium</taxon>
    </lineage>
</organism>
<keyword evidence="2" id="KW-1003">Cell membrane</keyword>
<keyword evidence="1" id="KW-0813">Transport</keyword>
<keyword evidence="5 9" id="KW-0067">ATP-binding</keyword>
<proteinExistence type="predicted"/>
<dbReference type="GO" id="GO:0005524">
    <property type="term" value="F:ATP binding"/>
    <property type="evidence" value="ECO:0007669"/>
    <property type="project" value="UniProtKB-KW"/>
</dbReference>
<dbReference type="SUPFAM" id="SSF52540">
    <property type="entry name" value="P-loop containing nucleoside triphosphate hydrolases"/>
    <property type="match status" value="1"/>
</dbReference>
<dbReference type="SMART" id="SM00382">
    <property type="entry name" value="AAA"/>
    <property type="match status" value="1"/>
</dbReference>
<name>A0ABY4J5W7_9MICO</name>
<evidence type="ECO:0000256" key="6">
    <source>
        <dbReference type="ARBA" id="ARBA00022967"/>
    </source>
</evidence>
<keyword evidence="10" id="KW-1185">Reference proteome</keyword>
<dbReference type="InterPro" id="IPR003593">
    <property type="entry name" value="AAA+_ATPase"/>
</dbReference>
<evidence type="ECO:0000313" key="10">
    <source>
        <dbReference type="Proteomes" id="UP000830631"/>
    </source>
</evidence>
<keyword evidence="7" id="KW-0472">Membrane</keyword>
<keyword evidence="6" id="KW-1278">Translocase</keyword>
<dbReference type="PANTHER" id="PTHR42781">
    <property type="entry name" value="SPERMIDINE/PUTRESCINE IMPORT ATP-BINDING PROTEIN POTA"/>
    <property type="match status" value="1"/>
</dbReference>
<dbReference type="PANTHER" id="PTHR42781:SF1">
    <property type="entry name" value="THIAMINE IMPORT ATP-BINDING PROTEIN THIQ"/>
    <property type="match status" value="1"/>
</dbReference>
<dbReference type="InterPro" id="IPR050093">
    <property type="entry name" value="ABC_SmlMolc_Importer"/>
</dbReference>
<dbReference type="EMBL" id="CP078078">
    <property type="protein sequence ID" value="UPL18998.1"/>
    <property type="molecule type" value="Genomic_DNA"/>
</dbReference>
<evidence type="ECO:0000256" key="7">
    <source>
        <dbReference type="ARBA" id="ARBA00023136"/>
    </source>
</evidence>
<sequence length="371" mass="38175">MTSSTGRAVGGGGLRAHVVVDREHFAVDVSVQVSAGETVAIMGPSGAGKSTLLQALAGLEPLTAGEIEVAGRVVDRVATPRVRTAPMNRGIVLLGQEARLFPHLSVRENVAFGPRAAGQDVRAARDSADEWLARVGLPGAGDRMPRELSGGEGQRVAVARALAASPRAVLLDEPLVALDPATAGDIRQMLRDQLAGITTIAVTHDAADAVALADRLLVIEAGRVTQHGPVREVLSAPASGFIAAIAGVNRLVGVAADGGWRGGGLRLGSTDAESLALAAVDGSPLAAVFRPAAVRIERADDPHAWASRILRLEPILTGVRLHTEHCQVDTSLADAVDLAVGDEVHLRVDPAQVRFVPASVASVAPVAPVAI</sequence>
<dbReference type="Pfam" id="PF00005">
    <property type="entry name" value="ABC_tran"/>
    <property type="match status" value="1"/>
</dbReference>
<gene>
    <name evidence="9" type="ORF">KV397_15125</name>
</gene>
<keyword evidence="3" id="KW-0997">Cell inner membrane</keyword>
<dbReference type="RefSeq" id="WP_261811623.1">
    <property type="nucleotide sequence ID" value="NZ_CP078078.1"/>
</dbReference>
<dbReference type="PROSITE" id="PS50893">
    <property type="entry name" value="ABC_TRANSPORTER_2"/>
    <property type="match status" value="1"/>
</dbReference>
<evidence type="ECO:0000259" key="8">
    <source>
        <dbReference type="PROSITE" id="PS50893"/>
    </source>
</evidence>